<protein>
    <submittedName>
        <fullName evidence="2">Uncharacterized protein</fullName>
    </submittedName>
</protein>
<evidence type="ECO:0000313" key="2">
    <source>
        <dbReference type="EMBL" id="KAK1523273.1"/>
    </source>
</evidence>
<accession>A0ABQ9S391</accession>
<dbReference type="RefSeq" id="XP_060343111.1">
    <property type="nucleotide sequence ID" value="XM_060498377.1"/>
</dbReference>
<gene>
    <name evidence="2" type="ORF">CPAR01_14126</name>
</gene>
<dbReference type="Proteomes" id="UP001241169">
    <property type="component" value="Unassembled WGS sequence"/>
</dbReference>
<sequence length="149" mass="16616">MGATVNFRLIRIMESRVHRSSKIQVDLYDGPPSLSTSLPSLVSRFLSCSRVSLCVCPFTQTFLLPPCPPKPRCCCMNESVSSPDPVLNPPFTSLERNHTSWTPENRARGKRIAVYPARRTSREKGANASKKEKRKKKVVILVQNSGSLS</sequence>
<keyword evidence="3" id="KW-1185">Reference proteome</keyword>
<organism evidence="2 3">
    <name type="scientific">Colletotrichum paranaense</name>
    <dbReference type="NCBI Taxonomy" id="1914294"/>
    <lineage>
        <taxon>Eukaryota</taxon>
        <taxon>Fungi</taxon>
        <taxon>Dikarya</taxon>
        <taxon>Ascomycota</taxon>
        <taxon>Pezizomycotina</taxon>
        <taxon>Sordariomycetes</taxon>
        <taxon>Hypocreomycetidae</taxon>
        <taxon>Glomerellales</taxon>
        <taxon>Glomerellaceae</taxon>
        <taxon>Colletotrichum</taxon>
        <taxon>Colletotrichum acutatum species complex</taxon>
    </lineage>
</organism>
<proteinExistence type="predicted"/>
<dbReference type="GeneID" id="85382276"/>
<feature type="region of interest" description="Disordered" evidence="1">
    <location>
        <begin position="86"/>
        <end position="137"/>
    </location>
</feature>
<name>A0ABQ9S391_9PEZI</name>
<evidence type="ECO:0000256" key="1">
    <source>
        <dbReference type="SAM" id="MobiDB-lite"/>
    </source>
</evidence>
<dbReference type="EMBL" id="MOPA01000014">
    <property type="protein sequence ID" value="KAK1523273.1"/>
    <property type="molecule type" value="Genomic_DNA"/>
</dbReference>
<evidence type="ECO:0000313" key="3">
    <source>
        <dbReference type="Proteomes" id="UP001241169"/>
    </source>
</evidence>
<reference evidence="2 3" key="1">
    <citation type="submission" date="2016-10" db="EMBL/GenBank/DDBJ databases">
        <title>The genome sequence of Colletotrichum fioriniae PJ7.</title>
        <authorList>
            <person name="Baroncelli R."/>
        </authorList>
    </citation>
    <scope>NUCLEOTIDE SEQUENCE [LARGE SCALE GENOMIC DNA]</scope>
    <source>
        <strain evidence="2 3">IMI 384185</strain>
    </source>
</reference>
<comment type="caution">
    <text evidence="2">The sequence shown here is derived from an EMBL/GenBank/DDBJ whole genome shotgun (WGS) entry which is preliminary data.</text>
</comment>